<keyword evidence="2" id="KW-1185">Reference proteome</keyword>
<organism evidence="1 2">
    <name type="scientific">Ficus carica</name>
    <name type="common">Common fig</name>
    <dbReference type="NCBI Taxonomy" id="3494"/>
    <lineage>
        <taxon>Eukaryota</taxon>
        <taxon>Viridiplantae</taxon>
        <taxon>Streptophyta</taxon>
        <taxon>Embryophyta</taxon>
        <taxon>Tracheophyta</taxon>
        <taxon>Spermatophyta</taxon>
        <taxon>Magnoliopsida</taxon>
        <taxon>eudicotyledons</taxon>
        <taxon>Gunneridae</taxon>
        <taxon>Pentapetalae</taxon>
        <taxon>rosids</taxon>
        <taxon>fabids</taxon>
        <taxon>Rosales</taxon>
        <taxon>Moraceae</taxon>
        <taxon>Ficeae</taxon>
        <taxon>Ficus</taxon>
    </lineage>
</organism>
<gene>
    <name evidence="1" type="ORF">TIFTF001_021879</name>
</gene>
<reference evidence="1" key="1">
    <citation type="submission" date="2023-07" db="EMBL/GenBank/DDBJ databases">
        <title>draft genome sequence of fig (Ficus carica).</title>
        <authorList>
            <person name="Takahashi T."/>
            <person name="Nishimura K."/>
        </authorList>
    </citation>
    <scope>NUCLEOTIDE SEQUENCE</scope>
</reference>
<dbReference type="Proteomes" id="UP001187192">
    <property type="component" value="Unassembled WGS sequence"/>
</dbReference>
<accession>A0AA88AT25</accession>
<dbReference type="AlphaFoldDB" id="A0AA88AT25"/>
<sequence length="55" mass="6634">MNGGVTVEIGGRVAEIGGEVERERHEREWKEESWRRRWVSRERFEAGERMGFERE</sequence>
<evidence type="ECO:0000313" key="2">
    <source>
        <dbReference type="Proteomes" id="UP001187192"/>
    </source>
</evidence>
<name>A0AA88AT25_FICCA</name>
<dbReference type="EMBL" id="BTGU01000043">
    <property type="protein sequence ID" value="GMN52738.1"/>
    <property type="molecule type" value="Genomic_DNA"/>
</dbReference>
<proteinExistence type="predicted"/>
<protein>
    <submittedName>
        <fullName evidence="1">Uncharacterized protein</fullName>
    </submittedName>
</protein>
<evidence type="ECO:0000313" key="1">
    <source>
        <dbReference type="EMBL" id="GMN52738.1"/>
    </source>
</evidence>
<comment type="caution">
    <text evidence="1">The sequence shown here is derived from an EMBL/GenBank/DDBJ whole genome shotgun (WGS) entry which is preliminary data.</text>
</comment>